<dbReference type="Proteomes" id="UP000720508">
    <property type="component" value="Unassembled WGS sequence"/>
</dbReference>
<evidence type="ECO:0000313" key="3">
    <source>
        <dbReference type="EMBL" id="MBU3863426.1"/>
    </source>
</evidence>
<keyword evidence="2" id="KW-0812">Transmembrane</keyword>
<evidence type="ECO:0008006" key="5">
    <source>
        <dbReference type="Google" id="ProtNLM"/>
    </source>
</evidence>
<gene>
    <name evidence="3" type="ORF">KN815_04805</name>
</gene>
<sequence length="331" mass="35634">MATGGWGPPNGPGQGGNRWGPPPAPGPYGPRPTPDPYGPTPTPDPYGPPPVPDPYGPPPNPYGPPPPPPGPYRPAPRNRHWYRRVPFLFLIVPLLRSVHRAARRVFDQDGGGRVHDPVVTRFQVIRTVLGVLATLALYYMYGSDNGLGDQASEGVAQLLLTPVLLIIAGPLVITAFIRYAPAERRRLLRSRLGVPAKTVGWYLLVVAALVGTVWVISGTTLLHGLHGVWLFVAAVPALAFVLWGLPFFFVASAYVARSAFNTAYVHAALPAVLTVVMVWIVAILNVTGGGMPNGPMWAQFCSLFGGPLSVTGLSLWELRRLRTRHGVTIRG</sequence>
<keyword evidence="2" id="KW-0472">Membrane</keyword>
<feature type="transmembrane region" description="Helical" evidence="2">
    <location>
        <begin position="228"/>
        <end position="251"/>
    </location>
</feature>
<feature type="transmembrane region" description="Helical" evidence="2">
    <location>
        <begin position="81"/>
        <end position="98"/>
    </location>
</feature>
<evidence type="ECO:0000256" key="2">
    <source>
        <dbReference type="SAM" id="Phobius"/>
    </source>
</evidence>
<keyword evidence="4" id="KW-1185">Reference proteome</keyword>
<name>A0ABS6C940_9ACTN</name>
<dbReference type="EMBL" id="JAHLEM010000038">
    <property type="protein sequence ID" value="MBU3863426.1"/>
    <property type="molecule type" value="Genomic_DNA"/>
</dbReference>
<evidence type="ECO:0000313" key="4">
    <source>
        <dbReference type="Proteomes" id="UP000720508"/>
    </source>
</evidence>
<feature type="transmembrane region" description="Helical" evidence="2">
    <location>
        <begin position="263"/>
        <end position="284"/>
    </location>
</feature>
<organism evidence="3 4">
    <name type="scientific">Streptomyces niphimycinicus</name>
    <dbReference type="NCBI Taxonomy" id="2842201"/>
    <lineage>
        <taxon>Bacteria</taxon>
        <taxon>Bacillati</taxon>
        <taxon>Actinomycetota</taxon>
        <taxon>Actinomycetes</taxon>
        <taxon>Kitasatosporales</taxon>
        <taxon>Streptomycetaceae</taxon>
        <taxon>Streptomyces</taxon>
    </lineage>
</organism>
<feature type="transmembrane region" description="Helical" evidence="2">
    <location>
        <begin position="118"/>
        <end position="139"/>
    </location>
</feature>
<feature type="transmembrane region" description="Helical" evidence="2">
    <location>
        <begin position="201"/>
        <end position="222"/>
    </location>
</feature>
<feature type="transmembrane region" description="Helical" evidence="2">
    <location>
        <begin position="159"/>
        <end position="180"/>
    </location>
</feature>
<feature type="compositionally biased region" description="Pro residues" evidence="1">
    <location>
        <begin position="20"/>
        <end position="72"/>
    </location>
</feature>
<feature type="transmembrane region" description="Helical" evidence="2">
    <location>
        <begin position="296"/>
        <end position="316"/>
    </location>
</feature>
<feature type="compositionally biased region" description="Gly residues" evidence="1">
    <location>
        <begin position="1"/>
        <end position="18"/>
    </location>
</feature>
<feature type="region of interest" description="Disordered" evidence="1">
    <location>
        <begin position="1"/>
        <end position="72"/>
    </location>
</feature>
<comment type="caution">
    <text evidence="3">The sequence shown here is derived from an EMBL/GenBank/DDBJ whole genome shotgun (WGS) entry which is preliminary data.</text>
</comment>
<keyword evidence="2" id="KW-1133">Transmembrane helix</keyword>
<accession>A0ABS6C940</accession>
<evidence type="ECO:0000256" key="1">
    <source>
        <dbReference type="SAM" id="MobiDB-lite"/>
    </source>
</evidence>
<proteinExistence type="predicted"/>
<reference evidence="3 4" key="1">
    <citation type="submission" date="2021-06" db="EMBL/GenBank/DDBJ databases">
        <authorList>
            <person name="Pan X."/>
        </authorList>
    </citation>
    <scope>NUCLEOTIDE SEQUENCE [LARGE SCALE GENOMIC DNA]</scope>
    <source>
        <strain evidence="3 4">4503</strain>
    </source>
</reference>
<protein>
    <recommendedName>
        <fullName evidence="5">Integral membrane protein</fullName>
    </recommendedName>
</protein>